<keyword evidence="1" id="KW-0808">Transferase</keyword>
<dbReference type="InterPro" id="IPR029044">
    <property type="entry name" value="Nucleotide-diphossugar_trans"/>
</dbReference>
<accession>K0SVT8</accession>
<dbReference type="GO" id="GO:0016020">
    <property type="term" value="C:membrane"/>
    <property type="evidence" value="ECO:0007669"/>
    <property type="project" value="GOC"/>
</dbReference>
<organism evidence="2 3">
    <name type="scientific">Thalassiosira oceanica</name>
    <name type="common">Marine diatom</name>
    <dbReference type="NCBI Taxonomy" id="159749"/>
    <lineage>
        <taxon>Eukaryota</taxon>
        <taxon>Sar</taxon>
        <taxon>Stramenopiles</taxon>
        <taxon>Ochrophyta</taxon>
        <taxon>Bacillariophyta</taxon>
        <taxon>Coscinodiscophyceae</taxon>
        <taxon>Thalassiosirophycidae</taxon>
        <taxon>Thalassiosirales</taxon>
        <taxon>Thalassiosiraceae</taxon>
        <taxon>Thalassiosira</taxon>
    </lineage>
</organism>
<dbReference type="GO" id="GO:0000030">
    <property type="term" value="F:mannosyltransferase activity"/>
    <property type="evidence" value="ECO:0007669"/>
    <property type="project" value="TreeGrafter"/>
</dbReference>
<dbReference type="PANTHER" id="PTHR32385:SF15">
    <property type="entry name" value="INOSITOL PHOSPHOCERAMIDE MANNOSYLTRANSFERASE 1"/>
    <property type="match status" value="1"/>
</dbReference>
<dbReference type="Pfam" id="PF04488">
    <property type="entry name" value="Gly_transf_sug"/>
    <property type="match status" value="1"/>
</dbReference>
<dbReference type="Proteomes" id="UP000266841">
    <property type="component" value="Unassembled WGS sequence"/>
</dbReference>
<dbReference type="SUPFAM" id="SSF53448">
    <property type="entry name" value="Nucleotide-diphospho-sugar transferases"/>
    <property type="match status" value="1"/>
</dbReference>
<name>K0SVT8_THAOC</name>
<dbReference type="Gene3D" id="3.90.550.20">
    <property type="match status" value="1"/>
</dbReference>
<dbReference type="InterPro" id="IPR051706">
    <property type="entry name" value="Glycosyltransferase_domain"/>
</dbReference>
<comment type="caution">
    <text evidence="2">The sequence shown here is derived from an EMBL/GenBank/DDBJ whole genome shotgun (WGS) entry which is preliminary data.</text>
</comment>
<dbReference type="PANTHER" id="PTHR32385">
    <property type="entry name" value="MANNOSYL PHOSPHORYLINOSITOL CERAMIDE SYNTHASE"/>
    <property type="match status" value="1"/>
</dbReference>
<dbReference type="OrthoDB" id="3647at2759"/>
<evidence type="ECO:0000256" key="1">
    <source>
        <dbReference type="ARBA" id="ARBA00022679"/>
    </source>
</evidence>
<gene>
    <name evidence="2" type="ORF">THAOC_17032</name>
</gene>
<evidence type="ECO:0008006" key="4">
    <source>
        <dbReference type="Google" id="ProtNLM"/>
    </source>
</evidence>
<dbReference type="GO" id="GO:0051999">
    <property type="term" value="P:mannosyl-inositol phosphorylceramide biosynthetic process"/>
    <property type="evidence" value="ECO:0007669"/>
    <property type="project" value="TreeGrafter"/>
</dbReference>
<dbReference type="EMBL" id="AGNL01018943">
    <property type="protein sequence ID" value="EJK62357.1"/>
    <property type="molecule type" value="Genomic_DNA"/>
</dbReference>
<reference evidence="2 3" key="1">
    <citation type="journal article" date="2012" name="Genome Biol.">
        <title>Genome and low-iron response of an oceanic diatom adapted to chronic iron limitation.</title>
        <authorList>
            <person name="Lommer M."/>
            <person name="Specht M."/>
            <person name="Roy A.S."/>
            <person name="Kraemer L."/>
            <person name="Andreson R."/>
            <person name="Gutowska M.A."/>
            <person name="Wolf J."/>
            <person name="Bergner S.V."/>
            <person name="Schilhabel M.B."/>
            <person name="Klostermeier U.C."/>
            <person name="Beiko R.G."/>
            <person name="Rosenstiel P."/>
            <person name="Hippler M."/>
            <person name="Laroche J."/>
        </authorList>
    </citation>
    <scope>NUCLEOTIDE SEQUENCE [LARGE SCALE GENOMIC DNA]</scope>
    <source>
        <strain evidence="2 3">CCMP1005</strain>
    </source>
</reference>
<sequence>MNNKVAKERIQRMKNLHPGFSVEHYDDVRGREFISAEYGSDHVDVFDKLELGQHKADFLRYCLLYKFGGYYLDMDMFPIRPTTACVPANLSSTLDLVSELSGARHCAAACDSTSPAYNFSRAWTLGECQPCNHIHNGFMIARAGAGVLRKLIGFMIRNPIPFNNGWMPCTHSYHFYVKAFYSLILNETGSGTVEPNRIGSLFSSAQKWLRLGLVGDHDVRPSFTHVYTNPLAGWSVRSDIVKKDLTSPKAERGCGDGEIKPRVLDAVLCDHPPKEERVDGLCWVWSQLSKSFDQFILVLLGDGRLGRLRSFLFIEDAYAKLDFPGGYGHVPGN</sequence>
<dbReference type="AlphaFoldDB" id="K0SVT8"/>
<proteinExistence type="predicted"/>
<evidence type="ECO:0000313" key="2">
    <source>
        <dbReference type="EMBL" id="EJK62357.1"/>
    </source>
</evidence>
<protein>
    <recommendedName>
        <fullName evidence="4">Alpha 1,4-glycosyltransferase domain-containing protein</fullName>
    </recommendedName>
</protein>
<keyword evidence="3" id="KW-1185">Reference proteome</keyword>
<dbReference type="InterPro" id="IPR007577">
    <property type="entry name" value="GlycoTrfase_DXD_sugar-bd_CS"/>
</dbReference>
<evidence type="ECO:0000313" key="3">
    <source>
        <dbReference type="Proteomes" id="UP000266841"/>
    </source>
</evidence>